<proteinExistence type="predicted"/>
<comment type="caution">
    <text evidence="1">The sequence shown here is derived from an EMBL/GenBank/DDBJ whole genome shotgun (WGS) entry which is preliminary data.</text>
</comment>
<dbReference type="AlphaFoldDB" id="A0A0A6PGK6"/>
<keyword evidence="2" id="KW-1185">Reference proteome</keyword>
<evidence type="ECO:0000313" key="2">
    <source>
        <dbReference type="Proteomes" id="UP000030428"/>
    </source>
</evidence>
<evidence type="ECO:0000313" key="1">
    <source>
        <dbReference type="EMBL" id="KHD09447.1"/>
    </source>
</evidence>
<reference evidence="1 2" key="1">
    <citation type="journal article" date="2016" name="Front. Microbiol.">
        <title>Single-Cell (Meta-)Genomics of a Dimorphic Candidatus Thiomargarita nelsonii Reveals Genomic Plasticity.</title>
        <authorList>
            <person name="Flood B.E."/>
            <person name="Fliss P."/>
            <person name="Jones D.S."/>
            <person name="Dick G.J."/>
            <person name="Jain S."/>
            <person name="Kaster A.K."/>
            <person name="Winkel M."/>
            <person name="Mussmann M."/>
            <person name="Bailey J."/>
        </authorList>
    </citation>
    <scope>NUCLEOTIDE SEQUENCE [LARGE SCALE GENOMIC DNA]</scope>
    <source>
        <strain evidence="1">Hydrate Ridge</strain>
    </source>
</reference>
<gene>
    <name evidence="1" type="ORF">PN36_22725</name>
</gene>
<organism evidence="1 2">
    <name type="scientific">Candidatus Thiomargarita nelsonii</name>
    <dbReference type="NCBI Taxonomy" id="1003181"/>
    <lineage>
        <taxon>Bacteria</taxon>
        <taxon>Pseudomonadati</taxon>
        <taxon>Pseudomonadota</taxon>
        <taxon>Gammaproteobacteria</taxon>
        <taxon>Thiotrichales</taxon>
        <taxon>Thiotrichaceae</taxon>
        <taxon>Thiomargarita</taxon>
    </lineage>
</organism>
<name>A0A0A6PGK6_9GAMM</name>
<sequence length="81" mass="9138">MKEKMSYSKFAINAMCRASKIAQKKAAERDYCCIHALLEKNDKVLAITPVFEPLISTAKEIGCHIIVQSLEPKTIIQPERC</sequence>
<accession>A0A0A6PGK6</accession>
<dbReference type="Proteomes" id="UP000030428">
    <property type="component" value="Unassembled WGS sequence"/>
</dbReference>
<protein>
    <submittedName>
        <fullName evidence="1">Uncharacterized protein</fullName>
    </submittedName>
</protein>
<dbReference type="EMBL" id="JSZA02000107">
    <property type="protein sequence ID" value="KHD09447.1"/>
    <property type="molecule type" value="Genomic_DNA"/>
</dbReference>